<dbReference type="SUPFAM" id="SSF57756">
    <property type="entry name" value="Retrovirus zinc finger-like domains"/>
    <property type="match status" value="1"/>
</dbReference>
<keyword evidence="1" id="KW-0862">Zinc</keyword>
<feature type="compositionally biased region" description="Acidic residues" evidence="2">
    <location>
        <begin position="384"/>
        <end position="405"/>
    </location>
</feature>
<feature type="region of interest" description="Disordered" evidence="2">
    <location>
        <begin position="437"/>
        <end position="461"/>
    </location>
</feature>
<dbReference type="GO" id="GO:0008270">
    <property type="term" value="F:zinc ion binding"/>
    <property type="evidence" value="ECO:0007669"/>
    <property type="project" value="UniProtKB-KW"/>
</dbReference>
<dbReference type="GeneID" id="89944873"/>
<name>A0AAN7DKT2_9FUNG</name>
<feature type="region of interest" description="Disordered" evidence="2">
    <location>
        <begin position="905"/>
        <end position="936"/>
    </location>
</feature>
<dbReference type="SUPFAM" id="SSF56672">
    <property type="entry name" value="DNA/RNA polymerases"/>
    <property type="match status" value="1"/>
</dbReference>
<dbReference type="PANTHER" id="PTHR31635:SF196">
    <property type="entry name" value="REVERSE TRANSCRIPTASE DOMAIN-CONTAINING PROTEIN-RELATED"/>
    <property type="match status" value="1"/>
</dbReference>
<protein>
    <recommendedName>
        <fullName evidence="7">Reverse transcriptase domain-containing protein</fullName>
    </recommendedName>
</protein>
<dbReference type="CDD" id="cd01650">
    <property type="entry name" value="RT_nLTR_like"/>
    <property type="match status" value="1"/>
</dbReference>
<dbReference type="GO" id="GO:0003676">
    <property type="term" value="F:nucleic acid binding"/>
    <property type="evidence" value="ECO:0007669"/>
    <property type="project" value="InterPro"/>
</dbReference>
<keyword evidence="1" id="KW-0863">Zinc-finger</keyword>
<evidence type="ECO:0000256" key="2">
    <source>
        <dbReference type="SAM" id="MobiDB-lite"/>
    </source>
</evidence>
<reference evidence="5 6" key="1">
    <citation type="submission" date="2022-11" db="EMBL/GenBank/DDBJ databases">
        <title>Mucor velutinosus strain NIH1002 WGS.</title>
        <authorList>
            <person name="Subramanian P."/>
            <person name="Mullikin J.C."/>
            <person name="Segre J.A."/>
            <person name="Zelazny A.M."/>
        </authorList>
    </citation>
    <scope>NUCLEOTIDE SEQUENCE [LARGE SCALE GENOMIC DNA]</scope>
    <source>
        <strain evidence="5 6">NIH1002</strain>
    </source>
</reference>
<feature type="compositionally biased region" description="Basic and acidic residues" evidence="2">
    <location>
        <begin position="277"/>
        <end position="294"/>
    </location>
</feature>
<evidence type="ECO:0008006" key="7">
    <source>
        <dbReference type="Google" id="ProtNLM"/>
    </source>
</evidence>
<feature type="region of interest" description="Disordered" evidence="2">
    <location>
        <begin position="1"/>
        <end position="23"/>
    </location>
</feature>
<evidence type="ECO:0000256" key="1">
    <source>
        <dbReference type="PROSITE-ProRule" id="PRU00047"/>
    </source>
</evidence>
<evidence type="ECO:0000313" key="6">
    <source>
        <dbReference type="Proteomes" id="UP001304243"/>
    </source>
</evidence>
<dbReference type="Pfam" id="PF00078">
    <property type="entry name" value="RVT_1"/>
    <property type="match status" value="1"/>
</dbReference>
<evidence type="ECO:0000313" key="5">
    <source>
        <dbReference type="EMBL" id="KAK4517825.1"/>
    </source>
</evidence>
<feature type="domain" description="Reverse transcriptase" evidence="4">
    <location>
        <begin position="1039"/>
        <end position="1328"/>
    </location>
</feature>
<evidence type="ECO:0000259" key="3">
    <source>
        <dbReference type="PROSITE" id="PS50158"/>
    </source>
</evidence>
<feature type="region of interest" description="Disordered" evidence="2">
    <location>
        <begin position="40"/>
        <end position="59"/>
    </location>
</feature>
<dbReference type="InterPro" id="IPR036875">
    <property type="entry name" value="Znf_CCHC_sf"/>
</dbReference>
<dbReference type="InterPro" id="IPR000477">
    <property type="entry name" value="RT_dom"/>
</dbReference>
<accession>A0AAN7DKT2</accession>
<dbReference type="SMART" id="SM00343">
    <property type="entry name" value="ZnF_C2HC"/>
    <property type="match status" value="2"/>
</dbReference>
<dbReference type="Proteomes" id="UP001304243">
    <property type="component" value="Unassembled WGS sequence"/>
</dbReference>
<organism evidence="5 6">
    <name type="scientific">Mucor velutinosus</name>
    <dbReference type="NCBI Taxonomy" id="708070"/>
    <lineage>
        <taxon>Eukaryota</taxon>
        <taxon>Fungi</taxon>
        <taxon>Fungi incertae sedis</taxon>
        <taxon>Mucoromycota</taxon>
        <taxon>Mucoromycotina</taxon>
        <taxon>Mucoromycetes</taxon>
        <taxon>Mucorales</taxon>
        <taxon>Mucorineae</taxon>
        <taxon>Mucoraceae</taxon>
        <taxon>Mucor</taxon>
    </lineage>
</organism>
<dbReference type="PROSITE" id="PS50158">
    <property type="entry name" value="ZF_CCHC"/>
    <property type="match status" value="1"/>
</dbReference>
<dbReference type="Gene3D" id="3.60.10.10">
    <property type="entry name" value="Endonuclease/exonuclease/phosphatase"/>
    <property type="match status" value="1"/>
</dbReference>
<keyword evidence="6" id="KW-1185">Reference proteome</keyword>
<dbReference type="InterPro" id="IPR026960">
    <property type="entry name" value="RVT-Znf"/>
</dbReference>
<dbReference type="Pfam" id="PF13966">
    <property type="entry name" value="zf-RVT"/>
    <property type="match status" value="1"/>
</dbReference>
<feature type="compositionally biased region" description="Polar residues" evidence="2">
    <location>
        <begin position="437"/>
        <end position="457"/>
    </location>
</feature>
<dbReference type="PANTHER" id="PTHR31635">
    <property type="entry name" value="REVERSE TRANSCRIPTASE DOMAIN-CONTAINING PROTEIN-RELATED"/>
    <property type="match status" value="1"/>
</dbReference>
<keyword evidence="1" id="KW-0479">Metal-binding</keyword>
<proteinExistence type="predicted"/>
<dbReference type="InterPro" id="IPR043502">
    <property type="entry name" value="DNA/RNA_pol_sf"/>
</dbReference>
<feature type="compositionally biased region" description="Low complexity" evidence="2">
    <location>
        <begin position="325"/>
        <end position="337"/>
    </location>
</feature>
<dbReference type="Gene3D" id="4.10.60.10">
    <property type="entry name" value="Zinc finger, CCHC-type"/>
    <property type="match status" value="1"/>
</dbReference>
<dbReference type="EMBL" id="JASEJX010000013">
    <property type="protein sequence ID" value="KAK4517825.1"/>
    <property type="molecule type" value="Genomic_DNA"/>
</dbReference>
<feature type="domain" description="CCHC-type" evidence="3">
    <location>
        <begin position="269"/>
        <end position="284"/>
    </location>
</feature>
<dbReference type="RefSeq" id="XP_064684491.1">
    <property type="nucleotide sequence ID" value="XM_064820571.1"/>
</dbReference>
<feature type="compositionally biased region" description="Low complexity" evidence="2">
    <location>
        <begin position="41"/>
        <end position="58"/>
    </location>
</feature>
<gene>
    <name evidence="5" type="ORF">ATC70_001171</name>
</gene>
<evidence type="ECO:0000259" key="4">
    <source>
        <dbReference type="PROSITE" id="PS50878"/>
    </source>
</evidence>
<dbReference type="PROSITE" id="PS50878">
    <property type="entry name" value="RT_POL"/>
    <property type="match status" value="1"/>
</dbReference>
<sequence>MALSSKKQKQTGTPVPGQKSYAAAVRPRITTTPHSLMHGEVVPVRNGTPTNPTTPSTNRKIKTRIWRNARTSDGYFLDISKVATMTEQQHLKIIDQQYKASNFLGIKFLGKNAQRYIEVYPNKDIVERFLTEGVIYETENSKIQLFPCKAVDGEGKLIQITLTDIPFLPQEQLLQELSTAIGAFGKILDIGLNYEQSMGWFMGSGYAIIQQQSNVKYPTLHHSITWQTATQEEEFCHATFPDMATWCRYCHEEGHTKFECPKAMARIICYNCDKAGHRQDTCTKPRKGSSDREFKKARKIPSNTPSVEANKSQWAPSNIKNSNAGKEQTQGQQQQQDQEPKQDLKANAMPPINLSQATQSGDLPDKQGESADEDSTSQVTPMSTDEEDDEDYQPSTSDSEDESDSEAERTTEEMSDVETNGDEIATLMSDQQQTLSPFSMKSVNGDSNTNTQTASPENHNDSTVRHQNFLVKAGHPQTQSSYLRHIRLQQFNIISLQETHATDTTITSIELQLQAQQYLWTYYCGIVSYSSDYILTKIATSHLYESDRYIFCKVHHPHSFYEPFYILNLYAPATSDHRPRQEFFESIYTLLSTLSETIDLERLLISGDFNYDYARDINNASRISRTSLNWLGYLDQHFHNCMILNDMDTVPTYQHAFSTIDYVYAGHALRHLLSDANVGFIPLSWSDHAILEITLKLGKSKLGPGLWRGNPCYANNPTFRKQLEETINATMDTMEVNMTPQDQWEHIKRITKKAIQKFGVKHVNWRRMSIKHLERKRNRLLRSKPPIATLRILLPRIDSMLQILQQELVDIAALKAGDIWREKGEKSAGYLKRLHQKRTSQQYMASIQAPDSCRDLTNRGASIMITTEVVNSAVVNGDPYMGVTPRDFGGAGATEDSLVEQGETRLPMDGSGAEPTDDADTHDGAAQAGNSSPGWRPWISGQIEDMKSFAWQYYADLYKADPVAPEHIEAYLNSITFEKVLTADEQQSLTDNITMDELLQQANRSMKATAPGSDGLAYPFLSLLFSMARLEKLVLQVYNDALNGIFPSSWHDLRIRLLPKKGLLALLKNWRPICLLGCDGKVFTRLLAHRMAPILGRIINPFQSGFLQQRFICDNGMALSMVLEEARAFNHTGAGILLDQEKAYDRVNADYLCAVLLRLGFPASFVSCVRLLFFGNDMYININGYFTPAVKQERGIRQGDPLSPLLFDVALEPFLLSILQDPYFHGFHVSNGTSAEVAPRVSPAIKCLAYADDVCVLLRDELDLYRLQQHMANYAAVSNAKFNEDKSEAFSLSGRRSLAWVRAFEEINVHTYHHQGSTAAFRYLGLYFAYNQAQRAQTEEMLLNSVQTQCAIYSQRQLSIMGRVTIVNSLILSKIWYSLRMLRPTKRFLEKVKSCVYQFVWKKKRPLIRKDLIFLPKSRGGLAVLDPSLQQHILQKRWLNYLVEPQKYPSFLLPFLISHLSLLPGSSDFPYMAFLDAECRKSSLLHKDLSIWHSIFASYDYFEFPDLRQVEVIPLQTIMRLPLHKLLTGLNDDHWLKRHPKFPANKFLLFDSHQQRLRLRVASEYPVYRHLCASLYQEILVLKTVHLVPGVWPHILHPPSHSSLDWTNFDFFGTLGITDKWKLYHPSTYRQQQQQLVPSEHRFTNVMVKALWPSPAHPAARTVLYRALSRCIPHKTYLRTIGSVETPICPFCAQGIDTLRHFIVDCPVKWQLWQTVLSQYYSNFPLTSEIIYGTVRYLHLPHFIKDRSKYIAVISTIFWQMWNLYWLHGSQNPSPLSAASIERFPSRTVCLIDKLLPTNT</sequence>
<feature type="compositionally biased region" description="Polar residues" evidence="2">
    <location>
        <begin position="301"/>
        <end position="324"/>
    </location>
</feature>
<dbReference type="SUPFAM" id="SSF56219">
    <property type="entry name" value="DNase I-like"/>
    <property type="match status" value="1"/>
</dbReference>
<dbReference type="InterPro" id="IPR001878">
    <property type="entry name" value="Znf_CCHC"/>
</dbReference>
<comment type="caution">
    <text evidence="5">The sequence shown here is derived from an EMBL/GenBank/DDBJ whole genome shotgun (WGS) entry which is preliminary data.</text>
</comment>
<feature type="region of interest" description="Disordered" evidence="2">
    <location>
        <begin position="277"/>
        <end position="418"/>
    </location>
</feature>
<dbReference type="InterPro" id="IPR036691">
    <property type="entry name" value="Endo/exonu/phosph_ase_sf"/>
</dbReference>